<feature type="domain" description="ABM" evidence="1">
    <location>
        <begin position="2"/>
        <end position="95"/>
    </location>
</feature>
<protein>
    <recommendedName>
        <fullName evidence="1">ABM domain-containing protein</fullName>
    </recommendedName>
</protein>
<dbReference type="InterPro" id="IPR011008">
    <property type="entry name" value="Dimeric_a/b-barrel"/>
</dbReference>
<keyword evidence="3" id="KW-1185">Reference proteome</keyword>
<dbReference type="EMBL" id="BAAANS010000006">
    <property type="protein sequence ID" value="GAA2089616.1"/>
    <property type="molecule type" value="Genomic_DNA"/>
</dbReference>
<reference evidence="3" key="1">
    <citation type="journal article" date="2019" name="Int. J. Syst. Evol. Microbiol.">
        <title>The Global Catalogue of Microorganisms (GCM) 10K type strain sequencing project: providing services to taxonomists for standard genome sequencing and annotation.</title>
        <authorList>
            <consortium name="The Broad Institute Genomics Platform"/>
            <consortium name="The Broad Institute Genome Sequencing Center for Infectious Disease"/>
            <person name="Wu L."/>
            <person name="Ma J."/>
        </authorList>
    </citation>
    <scope>NUCLEOTIDE SEQUENCE [LARGE SCALE GENOMIC DNA]</scope>
    <source>
        <strain evidence="3">JCM 14559</strain>
    </source>
</reference>
<dbReference type="Gene3D" id="3.30.70.100">
    <property type="match status" value="1"/>
</dbReference>
<organism evidence="2 3">
    <name type="scientific">Kitasatospora saccharophila</name>
    <dbReference type="NCBI Taxonomy" id="407973"/>
    <lineage>
        <taxon>Bacteria</taxon>
        <taxon>Bacillati</taxon>
        <taxon>Actinomycetota</taxon>
        <taxon>Actinomycetes</taxon>
        <taxon>Kitasatosporales</taxon>
        <taxon>Streptomycetaceae</taxon>
        <taxon>Kitasatospora</taxon>
    </lineage>
</organism>
<dbReference type="InterPro" id="IPR007138">
    <property type="entry name" value="ABM_dom"/>
</dbReference>
<name>A0ABP5I1K0_9ACTN</name>
<dbReference type="SUPFAM" id="SSF54909">
    <property type="entry name" value="Dimeric alpha+beta barrel"/>
    <property type="match status" value="1"/>
</dbReference>
<evidence type="ECO:0000313" key="2">
    <source>
        <dbReference type="EMBL" id="GAA2089616.1"/>
    </source>
</evidence>
<evidence type="ECO:0000259" key="1">
    <source>
        <dbReference type="PROSITE" id="PS51725"/>
    </source>
</evidence>
<dbReference type="PROSITE" id="PS51725">
    <property type="entry name" value="ABM"/>
    <property type="match status" value="1"/>
</dbReference>
<dbReference type="RefSeq" id="WP_344550790.1">
    <property type="nucleotide sequence ID" value="NZ_BAAANS010000006.1"/>
</dbReference>
<comment type="caution">
    <text evidence="2">The sequence shown here is derived from an EMBL/GenBank/DDBJ whole genome shotgun (WGS) entry which is preliminary data.</text>
</comment>
<dbReference type="Proteomes" id="UP001500897">
    <property type="component" value="Unassembled WGS sequence"/>
</dbReference>
<gene>
    <name evidence="2" type="ORF">GCM10009759_12570</name>
</gene>
<evidence type="ECO:0000313" key="3">
    <source>
        <dbReference type="Proteomes" id="UP001500897"/>
    </source>
</evidence>
<proteinExistence type="predicted"/>
<dbReference type="Pfam" id="PF03992">
    <property type="entry name" value="ABM"/>
    <property type="match status" value="1"/>
</dbReference>
<sequence>MIIRIWEAQVAPHRAEDFCARLASTVLPGLGRWDGFLGGELLRACSAEDHRVQMITRWRDEEALRAYAGPMWRIRPVWSEGELHELEHPPTVVHFHSLRRLDAAPGLPVGQPATAG</sequence>
<accession>A0ABP5I1K0</accession>